<sequence length="237" mass="27158">MSVKIKNTFFKVKKGCGKCPFHTCEECNEHLCNNQDPFYCFGFMGSNKKCKTSDCYVAKIEEKDGDEKIDQFHYDCGKCPSDILDLSPYIKTKDTTLANKIKKINMSNVQCAHCNNKPACNVDTFFESQLFCWEKELKQWTGTKGNRVCKKGLCFVGTNKREMGIAQGCGKCSDKQHLEKCFDCSDSLCNEETKLSQIKCYQLKFNQQPYVAKAKTCHPAIDSCYIARDIFWRGKKF</sequence>
<dbReference type="AlphaFoldDB" id="A0A6V7V524"/>
<organism evidence="1 2">
    <name type="scientific">Meloidogyne enterolobii</name>
    <name type="common">Root-knot nematode worm</name>
    <name type="synonym">Meloidogyne mayaguensis</name>
    <dbReference type="NCBI Taxonomy" id="390850"/>
    <lineage>
        <taxon>Eukaryota</taxon>
        <taxon>Metazoa</taxon>
        <taxon>Ecdysozoa</taxon>
        <taxon>Nematoda</taxon>
        <taxon>Chromadorea</taxon>
        <taxon>Rhabditida</taxon>
        <taxon>Tylenchina</taxon>
        <taxon>Tylenchomorpha</taxon>
        <taxon>Tylenchoidea</taxon>
        <taxon>Meloidogynidae</taxon>
        <taxon>Meloidogyninae</taxon>
        <taxon>Meloidogyne</taxon>
    </lineage>
</organism>
<comment type="caution">
    <text evidence="1">The sequence shown here is derived from an EMBL/GenBank/DDBJ whole genome shotgun (WGS) entry which is preliminary data.</text>
</comment>
<evidence type="ECO:0000313" key="1">
    <source>
        <dbReference type="EMBL" id="CAD2170013.1"/>
    </source>
</evidence>
<reference evidence="1 2" key="1">
    <citation type="submission" date="2020-08" db="EMBL/GenBank/DDBJ databases">
        <authorList>
            <person name="Koutsovoulos G."/>
            <person name="Danchin GJ E."/>
        </authorList>
    </citation>
    <scope>NUCLEOTIDE SEQUENCE [LARGE SCALE GENOMIC DNA]</scope>
</reference>
<proteinExistence type="predicted"/>
<dbReference type="Proteomes" id="UP000580250">
    <property type="component" value="Unassembled WGS sequence"/>
</dbReference>
<name>A0A6V7V524_MELEN</name>
<evidence type="ECO:0000313" key="2">
    <source>
        <dbReference type="Proteomes" id="UP000580250"/>
    </source>
</evidence>
<dbReference type="EMBL" id="CAJEWN010000161">
    <property type="protein sequence ID" value="CAD2170013.1"/>
    <property type="molecule type" value="Genomic_DNA"/>
</dbReference>
<gene>
    <name evidence="1" type="ORF">MENT_LOCUS21384</name>
</gene>
<protein>
    <submittedName>
        <fullName evidence="1">Uncharacterized protein</fullName>
    </submittedName>
</protein>
<accession>A0A6V7V524</accession>
<dbReference type="OrthoDB" id="5891381at2759"/>